<feature type="domain" description="PAC" evidence="2">
    <location>
        <begin position="303"/>
        <end position="357"/>
    </location>
</feature>
<dbReference type="PROSITE" id="PS50887">
    <property type="entry name" value="GGDEF"/>
    <property type="match status" value="1"/>
</dbReference>
<dbReference type="SMART" id="SM00267">
    <property type="entry name" value="GGDEF"/>
    <property type="match status" value="1"/>
</dbReference>
<evidence type="ECO:0000256" key="1">
    <source>
        <dbReference type="SAM" id="Phobius"/>
    </source>
</evidence>
<dbReference type="Pfam" id="PF00990">
    <property type="entry name" value="GGDEF"/>
    <property type="match status" value="1"/>
</dbReference>
<dbReference type="Proteomes" id="UP000283469">
    <property type="component" value="Unassembled WGS sequence"/>
</dbReference>
<keyword evidence="6" id="KW-1185">Reference proteome</keyword>
<evidence type="ECO:0000259" key="3">
    <source>
        <dbReference type="PROSITE" id="PS50883"/>
    </source>
</evidence>
<evidence type="ECO:0000313" key="6">
    <source>
        <dbReference type="Proteomes" id="UP000283469"/>
    </source>
</evidence>
<dbReference type="CDD" id="cd01948">
    <property type="entry name" value="EAL"/>
    <property type="match status" value="1"/>
</dbReference>
<dbReference type="InterPro" id="IPR029787">
    <property type="entry name" value="Nucleotide_cyclase"/>
</dbReference>
<evidence type="ECO:0000259" key="4">
    <source>
        <dbReference type="PROSITE" id="PS50887"/>
    </source>
</evidence>
<dbReference type="SUPFAM" id="SSF55073">
    <property type="entry name" value="Nucleotide cyclase"/>
    <property type="match status" value="1"/>
</dbReference>
<dbReference type="SUPFAM" id="SSF141868">
    <property type="entry name" value="EAL domain-like"/>
    <property type="match status" value="1"/>
</dbReference>
<feature type="transmembrane region" description="Helical" evidence="1">
    <location>
        <begin position="163"/>
        <end position="180"/>
    </location>
</feature>
<dbReference type="Gene3D" id="3.20.20.450">
    <property type="entry name" value="EAL domain"/>
    <property type="match status" value="1"/>
</dbReference>
<dbReference type="SMART" id="SM00052">
    <property type="entry name" value="EAL"/>
    <property type="match status" value="1"/>
</dbReference>
<dbReference type="Gene3D" id="3.30.70.270">
    <property type="match status" value="1"/>
</dbReference>
<organism evidence="5 6">
    <name type="scientific">Sphingobium terrigena</name>
    <dbReference type="NCBI Taxonomy" id="2304063"/>
    <lineage>
        <taxon>Bacteria</taxon>
        <taxon>Pseudomonadati</taxon>
        <taxon>Pseudomonadota</taxon>
        <taxon>Alphaproteobacteria</taxon>
        <taxon>Sphingomonadales</taxon>
        <taxon>Sphingomonadaceae</taxon>
        <taxon>Sphingobium</taxon>
    </lineage>
</organism>
<dbReference type="PROSITE" id="PS50113">
    <property type="entry name" value="PAC"/>
    <property type="match status" value="1"/>
</dbReference>
<feature type="domain" description="EAL" evidence="3">
    <location>
        <begin position="531"/>
        <end position="782"/>
    </location>
</feature>
<comment type="caution">
    <text evidence="5">The sequence shown here is derived from an EMBL/GenBank/DDBJ whole genome shotgun (WGS) entry which is preliminary data.</text>
</comment>
<sequence length="787" mass="85506">MGSKLEHIAEPDRQTRASLRAMMGLCCVADDDAGTRVLEAQLRSADSVALLRQVMNLCGLLFLWQVFSHCCSPVMLGLWSVALIGCTLVSVLMDRDRRNANNMGLTTRDLRRHGFGALLQGIVWAVCMVLVSQSGETEELVALWTLISCIMVCGAISYAATPLSAAAFLLPCIAGLFAMFDDGGQLPLRALATSYALSLLVGCVIYARTFARQHSTTVQLEEKSEVVSLLLREYEGGGSDWLWQTDPLRRISGVSKRFAETMGLEPTQLEGAPLVQILAGSGWESGRFAAGLHSLADHLKRRESFSNLILPVEVQGQTRWWELSASPRYDENGLFLGFRGVASDVTAQRESADKIAMLARFDPLTGLPNRSHLREVLDQAMAATGGRTPGCGFLMIDLDRFKAINDTLGHQTGDKLLSQVARRLRQICSGQEFCGRIGGDEFGVVIPTVADSNRIGQLSSAIIGALSAPYQVDQHTLYVGASVGSALSPTDGRDSEALVRSADLALYRAKGEGGGLHFAYEPQLHAKAEERRLLELALREALAKDQLHVLYQPVVDAISGTVMGFEALVRWTHPEMGPISPVKFVPVAEEARLIAPIGEWVLRTACMEAVRWPDDVRIAVNVSAEQLAHPSFVPAVISALAQSGLEARRLELEVTESVFMNEDAGALRVLDQLLGLGIQLSLDDFGTGYSSLGYLSRTRFNTIKIDRSFVVGASKNTPESLAIIRAVVTLADSLGMATTAEGVETEVELEMVRRLGCKKVQGYYFGRPMAAQDAIGLFPPQQERARA</sequence>
<evidence type="ECO:0000313" key="5">
    <source>
        <dbReference type="EMBL" id="RJG53765.1"/>
    </source>
</evidence>
<gene>
    <name evidence="5" type="ORF">D0Z70_14760</name>
</gene>
<dbReference type="PANTHER" id="PTHR44757:SF10">
    <property type="entry name" value="MEMBRANE PROTEIN"/>
    <property type="match status" value="1"/>
</dbReference>
<dbReference type="NCBIfam" id="TIGR00229">
    <property type="entry name" value="sensory_box"/>
    <property type="match status" value="1"/>
</dbReference>
<dbReference type="InterPro" id="IPR043128">
    <property type="entry name" value="Rev_trsase/Diguanyl_cyclase"/>
</dbReference>
<feature type="domain" description="GGDEF" evidence="4">
    <location>
        <begin position="389"/>
        <end position="522"/>
    </location>
</feature>
<dbReference type="CDD" id="cd01949">
    <property type="entry name" value="GGDEF"/>
    <property type="match status" value="1"/>
</dbReference>
<dbReference type="InterPro" id="IPR000700">
    <property type="entry name" value="PAS-assoc_C"/>
</dbReference>
<dbReference type="InterPro" id="IPR035919">
    <property type="entry name" value="EAL_sf"/>
</dbReference>
<feature type="transmembrane region" description="Helical" evidence="1">
    <location>
        <begin position="114"/>
        <end position="134"/>
    </location>
</feature>
<accession>A0A418YQK0</accession>
<keyword evidence="1" id="KW-0472">Membrane</keyword>
<feature type="transmembrane region" description="Helical" evidence="1">
    <location>
        <begin position="186"/>
        <end position="207"/>
    </location>
</feature>
<keyword evidence="1" id="KW-1133">Transmembrane helix</keyword>
<dbReference type="InterPro" id="IPR013656">
    <property type="entry name" value="PAS_4"/>
</dbReference>
<keyword evidence="1" id="KW-0812">Transmembrane</keyword>
<feature type="transmembrane region" description="Helical" evidence="1">
    <location>
        <begin position="73"/>
        <end position="93"/>
    </location>
</feature>
<name>A0A418YQK0_9SPHN</name>
<reference evidence="5 6" key="1">
    <citation type="submission" date="2018-08" db="EMBL/GenBank/DDBJ databases">
        <title>Sphingobium sp. EO9.</title>
        <authorList>
            <person name="Park Y."/>
            <person name="Kim K.H."/>
            <person name="Jeon C.O."/>
        </authorList>
    </citation>
    <scope>NUCLEOTIDE SEQUENCE [LARGE SCALE GENOMIC DNA]</scope>
    <source>
        <strain evidence="5 6">EO9</strain>
    </source>
</reference>
<dbReference type="EMBL" id="QVRA01000013">
    <property type="protein sequence ID" value="RJG53765.1"/>
    <property type="molecule type" value="Genomic_DNA"/>
</dbReference>
<dbReference type="PROSITE" id="PS50883">
    <property type="entry name" value="EAL"/>
    <property type="match status" value="1"/>
</dbReference>
<dbReference type="Pfam" id="PF08448">
    <property type="entry name" value="PAS_4"/>
    <property type="match status" value="1"/>
</dbReference>
<evidence type="ECO:0000259" key="2">
    <source>
        <dbReference type="PROSITE" id="PS50113"/>
    </source>
</evidence>
<dbReference type="Gene3D" id="3.30.450.20">
    <property type="entry name" value="PAS domain"/>
    <property type="match status" value="1"/>
</dbReference>
<dbReference type="InterPro" id="IPR035965">
    <property type="entry name" value="PAS-like_dom_sf"/>
</dbReference>
<dbReference type="OrthoDB" id="9814202at2"/>
<protein>
    <submittedName>
        <fullName evidence="5">EAL domain-containing protein</fullName>
    </submittedName>
</protein>
<dbReference type="InterPro" id="IPR001633">
    <property type="entry name" value="EAL_dom"/>
</dbReference>
<dbReference type="PANTHER" id="PTHR44757">
    <property type="entry name" value="DIGUANYLATE CYCLASE DGCP"/>
    <property type="match status" value="1"/>
</dbReference>
<dbReference type="SUPFAM" id="SSF55785">
    <property type="entry name" value="PYP-like sensor domain (PAS domain)"/>
    <property type="match status" value="1"/>
</dbReference>
<proteinExistence type="predicted"/>
<dbReference type="NCBIfam" id="TIGR00254">
    <property type="entry name" value="GGDEF"/>
    <property type="match status" value="1"/>
</dbReference>
<dbReference type="InterPro" id="IPR000014">
    <property type="entry name" value="PAS"/>
</dbReference>
<dbReference type="InterPro" id="IPR000160">
    <property type="entry name" value="GGDEF_dom"/>
</dbReference>
<dbReference type="InterPro" id="IPR052155">
    <property type="entry name" value="Biofilm_reg_signaling"/>
</dbReference>
<dbReference type="Pfam" id="PF00563">
    <property type="entry name" value="EAL"/>
    <property type="match status" value="1"/>
</dbReference>
<dbReference type="AlphaFoldDB" id="A0A418YQK0"/>